<evidence type="ECO:0000313" key="2">
    <source>
        <dbReference type="Proteomes" id="UP000887116"/>
    </source>
</evidence>
<protein>
    <submittedName>
        <fullName evidence="1">Uncharacterized protein</fullName>
    </submittedName>
</protein>
<sequence>MPNLTKAFRTILGLTLRTYETFTSNLWDLYFELYTPAMRGTGYVTPQGGAARGVRYASGWGSRGVRYASGGQPGYIRSGGAARGVRYASGWGSREYLRLRAAY</sequence>
<keyword evidence="2" id="KW-1185">Reference proteome</keyword>
<evidence type="ECO:0000313" key="1">
    <source>
        <dbReference type="EMBL" id="GFR28351.1"/>
    </source>
</evidence>
<proteinExistence type="predicted"/>
<accession>A0A8X6HQI9</accession>
<organism evidence="1 2">
    <name type="scientific">Trichonephila clavata</name>
    <name type="common">Joro spider</name>
    <name type="synonym">Nephila clavata</name>
    <dbReference type="NCBI Taxonomy" id="2740835"/>
    <lineage>
        <taxon>Eukaryota</taxon>
        <taxon>Metazoa</taxon>
        <taxon>Ecdysozoa</taxon>
        <taxon>Arthropoda</taxon>
        <taxon>Chelicerata</taxon>
        <taxon>Arachnida</taxon>
        <taxon>Araneae</taxon>
        <taxon>Araneomorphae</taxon>
        <taxon>Entelegynae</taxon>
        <taxon>Araneoidea</taxon>
        <taxon>Nephilidae</taxon>
        <taxon>Trichonephila</taxon>
    </lineage>
</organism>
<comment type="caution">
    <text evidence="1">The sequence shown here is derived from an EMBL/GenBank/DDBJ whole genome shotgun (WGS) entry which is preliminary data.</text>
</comment>
<reference evidence="1" key="1">
    <citation type="submission" date="2020-07" db="EMBL/GenBank/DDBJ databases">
        <title>Multicomponent nature underlies the extraordinary mechanical properties of spider dragline silk.</title>
        <authorList>
            <person name="Kono N."/>
            <person name="Nakamura H."/>
            <person name="Mori M."/>
            <person name="Yoshida Y."/>
            <person name="Ohtoshi R."/>
            <person name="Malay A.D."/>
            <person name="Moran D.A.P."/>
            <person name="Tomita M."/>
            <person name="Numata K."/>
            <person name="Arakawa K."/>
        </authorList>
    </citation>
    <scope>NUCLEOTIDE SEQUENCE</scope>
</reference>
<gene>
    <name evidence="1" type="ORF">TNCT_219201</name>
</gene>
<name>A0A8X6HQI9_TRICU</name>
<dbReference type="EMBL" id="BMAO01019105">
    <property type="protein sequence ID" value="GFR28351.1"/>
    <property type="molecule type" value="Genomic_DNA"/>
</dbReference>
<dbReference type="AlphaFoldDB" id="A0A8X6HQI9"/>
<dbReference type="Proteomes" id="UP000887116">
    <property type="component" value="Unassembled WGS sequence"/>
</dbReference>